<dbReference type="InterPro" id="IPR030921">
    <property type="entry name" value="LPS_export_LptB"/>
</dbReference>
<dbReference type="InterPro" id="IPR027417">
    <property type="entry name" value="P-loop_NTPase"/>
</dbReference>
<dbReference type="PROSITE" id="PS50893">
    <property type="entry name" value="ABC_TRANSPORTER_2"/>
    <property type="match status" value="1"/>
</dbReference>
<keyword evidence="1" id="KW-0813">Transport</keyword>
<dbReference type="Pfam" id="PF00005">
    <property type="entry name" value="ABC_tran"/>
    <property type="match status" value="1"/>
</dbReference>
<reference evidence="6 7" key="1">
    <citation type="submission" date="2024-02" db="EMBL/GenBank/DDBJ databases">
        <title>A novel Gemmatimonadota bacterium.</title>
        <authorList>
            <person name="Du Z.-J."/>
            <person name="Ye Y.-Q."/>
        </authorList>
    </citation>
    <scope>NUCLEOTIDE SEQUENCE [LARGE SCALE GENOMIC DNA]</scope>
    <source>
        <strain evidence="6 7">DH-20</strain>
    </source>
</reference>
<protein>
    <submittedName>
        <fullName evidence="6">LPS export ABC transporter ATP-binding protein</fullName>
    </submittedName>
</protein>
<dbReference type="RefSeq" id="WP_405275420.1">
    <property type="nucleotide sequence ID" value="NZ_CP144380.1"/>
</dbReference>
<evidence type="ECO:0000313" key="7">
    <source>
        <dbReference type="Proteomes" id="UP001484239"/>
    </source>
</evidence>
<dbReference type="SUPFAM" id="SSF52540">
    <property type="entry name" value="P-loop containing nucleoside triphosphate hydrolases"/>
    <property type="match status" value="1"/>
</dbReference>
<evidence type="ECO:0000259" key="5">
    <source>
        <dbReference type="PROSITE" id="PS50893"/>
    </source>
</evidence>
<proteinExistence type="predicted"/>
<feature type="domain" description="ABC transporter" evidence="5">
    <location>
        <begin position="53"/>
        <end position="285"/>
    </location>
</feature>
<dbReference type="GO" id="GO:0005524">
    <property type="term" value="F:ATP binding"/>
    <property type="evidence" value="ECO:0007669"/>
    <property type="project" value="UniProtKB-KW"/>
</dbReference>
<dbReference type="PANTHER" id="PTHR45772:SF10">
    <property type="entry name" value="LIPOPOLYSACCHARIDE EXPORT SYSTEM ATP-BINDING PROTEIN LPTB"/>
    <property type="match status" value="1"/>
</dbReference>
<dbReference type="SMART" id="SM00382">
    <property type="entry name" value="AAA"/>
    <property type="match status" value="1"/>
</dbReference>
<evidence type="ECO:0000256" key="1">
    <source>
        <dbReference type="ARBA" id="ARBA00022448"/>
    </source>
</evidence>
<dbReference type="Proteomes" id="UP001484239">
    <property type="component" value="Unassembled WGS sequence"/>
</dbReference>
<gene>
    <name evidence="6" type="primary">lptB</name>
    <name evidence="6" type="ORF">WI372_04265</name>
</gene>
<organism evidence="6 7">
    <name type="scientific">Gaopeijia maritima</name>
    <dbReference type="NCBI Taxonomy" id="3119007"/>
    <lineage>
        <taxon>Bacteria</taxon>
        <taxon>Pseudomonadati</taxon>
        <taxon>Gemmatimonadota</taxon>
        <taxon>Longimicrobiia</taxon>
        <taxon>Gaopeijiales</taxon>
        <taxon>Gaopeijiaceae</taxon>
        <taxon>Gaopeijia</taxon>
    </lineage>
</organism>
<dbReference type="InterPro" id="IPR003439">
    <property type="entry name" value="ABC_transporter-like_ATP-bd"/>
</dbReference>
<dbReference type="CDD" id="cd03218">
    <property type="entry name" value="ABC_YhbG"/>
    <property type="match status" value="1"/>
</dbReference>
<dbReference type="PANTHER" id="PTHR45772">
    <property type="entry name" value="CONSERVED COMPONENT OF ABC TRANSPORTER FOR NATURAL AMINO ACIDS-RELATED"/>
    <property type="match status" value="1"/>
</dbReference>
<evidence type="ECO:0000313" key="6">
    <source>
        <dbReference type="EMBL" id="MEK9500180.1"/>
    </source>
</evidence>
<dbReference type="EMBL" id="JBBHLI010000002">
    <property type="protein sequence ID" value="MEK9500180.1"/>
    <property type="molecule type" value="Genomic_DNA"/>
</dbReference>
<comment type="caution">
    <text evidence="6">The sequence shown here is derived from an EMBL/GenBank/DDBJ whole genome shotgun (WGS) entry which is preliminary data.</text>
</comment>
<keyword evidence="2" id="KW-0547">Nucleotide-binding</keyword>
<dbReference type="InterPro" id="IPR051120">
    <property type="entry name" value="ABC_AA/LPS_Transport"/>
</dbReference>
<feature type="region of interest" description="Disordered" evidence="4">
    <location>
        <begin position="1"/>
        <end position="46"/>
    </location>
</feature>
<dbReference type="Gene3D" id="3.40.50.300">
    <property type="entry name" value="P-loop containing nucleotide triphosphate hydrolases"/>
    <property type="match status" value="1"/>
</dbReference>
<evidence type="ECO:0000256" key="3">
    <source>
        <dbReference type="ARBA" id="ARBA00022840"/>
    </source>
</evidence>
<accession>A0ABU9E9A2</accession>
<dbReference type="NCBIfam" id="TIGR04406">
    <property type="entry name" value="LPS_export_lptB"/>
    <property type="match status" value="1"/>
</dbReference>
<keyword evidence="7" id="KW-1185">Reference proteome</keyword>
<dbReference type="InterPro" id="IPR003593">
    <property type="entry name" value="AAA+_ATPase"/>
</dbReference>
<feature type="compositionally biased region" description="Acidic residues" evidence="4">
    <location>
        <begin position="10"/>
        <end position="20"/>
    </location>
</feature>
<evidence type="ECO:0000256" key="2">
    <source>
        <dbReference type="ARBA" id="ARBA00022741"/>
    </source>
</evidence>
<evidence type="ECO:0000256" key="4">
    <source>
        <dbReference type="SAM" id="MobiDB-lite"/>
    </source>
</evidence>
<sequence length="300" mass="33362">MTDGPMDFDPTPDAEPDTDAGVESPSSPAIALDEGSDPHVPASFAPKESGSRFWAEGLSKSYRKRKVVDNVDIEVQQGEIVGLLGPNGAGKTTTFYMMVGLISPDTGKVHFDADDVTRVPMYKRARRGVGYLAQEPSIFRKLTVEENVLAILETQKMPRKERRARLDELLRELSIDHLRDSKAYSLSGGERRRLEITRALVNRPKFILLDEPFAGIDPIAVNDIQEIVAELKTRDIGVIISDHNVEQTLEIVDRAYIMYEGRIRVSGTVSELVWNDEVAEIYLGPILTARMRARFPAPGA</sequence>
<keyword evidence="3 6" id="KW-0067">ATP-binding</keyword>
<name>A0ABU9E9A2_9BACT</name>